<organism evidence="2 3">
    <name type="scientific">Kineothrix sedimenti</name>
    <dbReference type="NCBI Taxonomy" id="3123317"/>
    <lineage>
        <taxon>Bacteria</taxon>
        <taxon>Bacillati</taxon>
        <taxon>Bacillota</taxon>
        <taxon>Clostridia</taxon>
        <taxon>Lachnospirales</taxon>
        <taxon>Lachnospiraceae</taxon>
        <taxon>Kineothrix</taxon>
    </lineage>
</organism>
<name>A0ABZ3EY74_9FIRM</name>
<evidence type="ECO:0000313" key="2">
    <source>
        <dbReference type="EMBL" id="XAH74236.1"/>
    </source>
</evidence>
<proteinExistence type="predicted"/>
<dbReference type="SUPFAM" id="SSF111321">
    <property type="entry name" value="AF1104-like"/>
    <property type="match status" value="1"/>
</dbReference>
<gene>
    <name evidence="2" type="ORF">V6984_00235</name>
</gene>
<accession>A0ABZ3EY74</accession>
<sequence>MKLSSLCIRCLIDKQEERIRSIEGENKKAAYMKEVAGIIGSADSEASAPFLVYKINSVYKRYFGAFPDYEREKEEFNSMMLSMEQELEEGIRMGGSKEEMLSNALNYARTANYIDYGTMNQVSRDELLQLLNKASEEELEEGTFHMFQKDLQSGGKLVYLTDNCGEIVADKLLIKILKEQYPDLHIKVIVRGTAVLNDATMEDARAVGLTEIAEVIGNGSGIAGTQISYLSEEARQAISEADVIISKGQGNFETIHGCGLNIYYLFLCKCEWFTRQFDMERLKGVFINEITVC</sequence>
<evidence type="ECO:0000313" key="3">
    <source>
        <dbReference type="Proteomes" id="UP001451571"/>
    </source>
</evidence>
<dbReference type="EMBL" id="CP146256">
    <property type="protein sequence ID" value="XAH74236.1"/>
    <property type="molecule type" value="Genomic_DNA"/>
</dbReference>
<protein>
    <submittedName>
        <fullName evidence="2">ARMT1-like domain-containing protein</fullName>
    </submittedName>
</protein>
<dbReference type="InterPro" id="IPR036075">
    <property type="entry name" value="ARMT-1-like_metal-bd_sf"/>
</dbReference>
<feature type="domain" description="Damage-control phosphatase ARMT1-like metal-binding" evidence="1">
    <location>
        <begin position="7"/>
        <end position="277"/>
    </location>
</feature>
<reference evidence="2 3" key="1">
    <citation type="submission" date="2024-02" db="EMBL/GenBank/DDBJ databases">
        <title>Bacterial strain from lacustrine sediment.</title>
        <authorList>
            <person name="Petit C."/>
            <person name="Fadhlaoui K."/>
        </authorList>
    </citation>
    <scope>NUCLEOTIDE SEQUENCE [LARGE SCALE GENOMIC DNA]</scope>
    <source>
        <strain evidence="2 3">IPX-CK</strain>
    </source>
</reference>
<evidence type="ECO:0000259" key="1">
    <source>
        <dbReference type="Pfam" id="PF01937"/>
    </source>
</evidence>
<dbReference type="InterPro" id="IPR002791">
    <property type="entry name" value="ARMT1-like_metal-bd"/>
</dbReference>
<dbReference type="RefSeq" id="WP_342757830.1">
    <property type="nucleotide sequence ID" value="NZ_CP146256.1"/>
</dbReference>
<dbReference type="Gene3D" id="3.40.50.10880">
    <property type="entry name" value="Uncharacterised protein PF01937, DUF89, domain 3"/>
    <property type="match status" value="1"/>
</dbReference>
<dbReference type="Pfam" id="PF01937">
    <property type="entry name" value="ARMT1-like_dom"/>
    <property type="match status" value="1"/>
</dbReference>
<keyword evidence="3" id="KW-1185">Reference proteome</keyword>
<dbReference type="Proteomes" id="UP001451571">
    <property type="component" value="Chromosome"/>
</dbReference>
<dbReference type="InterPro" id="IPR014444">
    <property type="entry name" value="PH1575-like"/>
</dbReference>
<dbReference type="Gene3D" id="1.10.285.20">
    <property type="entry name" value="Uncharacterised protein PF01937, DUF89, domain 2"/>
    <property type="match status" value="1"/>
</dbReference>
<dbReference type="PIRSF" id="PIRSF006593">
    <property type="entry name" value="UCP006593"/>
    <property type="match status" value="1"/>
</dbReference>